<accession>A0A392N1D6</accession>
<keyword evidence="6" id="KW-0378">Hydrolase</keyword>
<dbReference type="EMBL" id="LXQA010023931">
    <property type="protein sequence ID" value="MCH92995.1"/>
    <property type="molecule type" value="Genomic_DNA"/>
</dbReference>
<comment type="caution">
    <text evidence="9">The sequence shown here is derived from an EMBL/GenBank/DDBJ whole genome shotgun (WGS) entry which is preliminary data.</text>
</comment>
<feature type="domain" description="Reverse transcriptase" evidence="8">
    <location>
        <begin position="230"/>
        <end position="381"/>
    </location>
</feature>
<dbReference type="PROSITE" id="PS50878">
    <property type="entry name" value="RT_POL"/>
    <property type="match status" value="1"/>
</dbReference>
<reference evidence="9 10" key="1">
    <citation type="journal article" date="2018" name="Front. Plant Sci.">
        <title>Red Clover (Trifolium pratense) and Zigzag Clover (T. medium) - A Picture of Genomic Similarities and Differences.</title>
        <authorList>
            <person name="Dluhosova J."/>
            <person name="Istvanek J."/>
            <person name="Nedelnik J."/>
            <person name="Repkova J."/>
        </authorList>
    </citation>
    <scope>NUCLEOTIDE SEQUENCE [LARGE SCALE GENOMIC DNA]</scope>
    <source>
        <strain evidence="10">cv. 10/8</strain>
        <tissue evidence="9">Leaf</tissue>
    </source>
</reference>
<evidence type="ECO:0000256" key="5">
    <source>
        <dbReference type="ARBA" id="ARBA00022759"/>
    </source>
</evidence>
<dbReference type="Gene3D" id="2.40.70.10">
    <property type="entry name" value="Acid Proteases"/>
    <property type="match status" value="1"/>
</dbReference>
<keyword evidence="4" id="KW-0540">Nuclease</keyword>
<evidence type="ECO:0000256" key="6">
    <source>
        <dbReference type="ARBA" id="ARBA00022801"/>
    </source>
</evidence>
<keyword evidence="10" id="KW-1185">Reference proteome</keyword>
<dbReference type="AlphaFoldDB" id="A0A392N1D6"/>
<feature type="non-terminal residue" evidence="9">
    <location>
        <position position="381"/>
    </location>
</feature>
<proteinExistence type="predicted"/>
<organism evidence="9 10">
    <name type="scientific">Trifolium medium</name>
    <dbReference type="NCBI Taxonomy" id="97028"/>
    <lineage>
        <taxon>Eukaryota</taxon>
        <taxon>Viridiplantae</taxon>
        <taxon>Streptophyta</taxon>
        <taxon>Embryophyta</taxon>
        <taxon>Tracheophyta</taxon>
        <taxon>Spermatophyta</taxon>
        <taxon>Magnoliopsida</taxon>
        <taxon>eudicotyledons</taxon>
        <taxon>Gunneridae</taxon>
        <taxon>Pentapetalae</taxon>
        <taxon>rosids</taxon>
        <taxon>fabids</taxon>
        <taxon>Fabales</taxon>
        <taxon>Fabaceae</taxon>
        <taxon>Papilionoideae</taxon>
        <taxon>50 kb inversion clade</taxon>
        <taxon>NPAAA clade</taxon>
        <taxon>Hologalegina</taxon>
        <taxon>IRL clade</taxon>
        <taxon>Trifolieae</taxon>
        <taxon>Trifolium</taxon>
    </lineage>
</organism>
<name>A0A392N1D6_9FABA</name>
<dbReference type="SUPFAM" id="SSF56672">
    <property type="entry name" value="DNA/RNA polymerases"/>
    <property type="match status" value="1"/>
</dbReference>
<dbReference type="InterPro" id="IPR001969">
    <property type="entry name" value="Aspartic_peptidase_AS"/>
</dbReference>
<dbReference type="CDD" id="cd01647">
    <property type="entry name" value="RT_LTR"/>
    <property type="match status" value="1"/>
</dbReference>
<dbReference type="SUPFAM" id="SSF50630">
    <property type="entry name" value="Acid proteases"/>
    <property type="match status" value="1"/>
</dbReference>
<dbReference type="GO" id="GO:0004190">
    <property type="term" value="F:aspartic-type endopeptidase activity"/>
    <property type="evidence" value="ECO:0007669"/>
    <property type="project" value="InterPro"/>
</dbReference>
<evidence type="ECO:0000256" key="2">
    <source>
        <dbReference type="ARBA" id="ARBA00022679"/>
    </source>
</evidence>
<evidence type="ECO:0000256" key="3">
    <source>
        <dbReference type="ARBA" id="ARBA00022695"/>
    </source>
</evidence>
<protein>
    <submittedName>
        <fullName evidence="9">Ty3/gypsy retrotransposon protein</fullName>
    </submittedName>
</protein>
<keyword evidence="2" id="KW-0808">Transferase</keyword>
<keyword evidence="3" id="KW-0548">Nucleotidyltransferase</keyword>
<evidence type="ECO:0000313" key="9">
    <source>
        <dbReference type="EMBL" id="MCH92995.1"/>
    </source>
</evidence>
<dbReference type="Pfam" id="PF00078">
    <property type="entry name" value="RVT_1"/>
    <property type="match status" value="1"/>
</dbReference>
<dbReference type="GO" id="GO:0004519">
    <property type="term" value="F:endonuclease activity"/>
    <property type="evidence" value="ECO:0007669"/>
    <property type="project" value="UniProtKB-KW"/>
</dbReference>
<dbReference type="GO" id="GO:0003964">
    <property type="term" value="F:RNA-directed DNA polymerase activity"/>
    <property type="evidence" value="ECO:0007669"/>
    <property type="project" value="UniProtKB-KW"/>
</dbReference>
<dbReference type="PANTHER" id="PTHR24559:SF441">
    <property type="entry name" value="NUCLEOTIDYLTRANSFERASE, RIBONUCLEASE H"/>
    <property type="match status" value="1"/>
</dbReference>
<dbReference type="CDD" id="cd00303">
    <property type="entry name" value="retropepsin_like"/>
    <property type="match status" value="1"/>
</dbReference>
<dbReference type="Pfam" id="PF08284">
    <property type="entry name" value="RVP_2"/>
    <property type="match status" value="1"/>
</dbReference>
<evidence type="ECO:0000256" key="7">
    <source>
        <dbReference type="ARBA" id="ARBA00022918"/>
    </source>
</evidence>
<keyword evidence="5" id="KW-0255">Endonuclease</keyword>
<dbReference type="Gene3D" id="3.10.10.10">
    <property type="entry name" value="HIV Type 1 Reverse Transcriptase, subunit A, domain 1"/>
    <property type="match status" value="1"/>
</dbReference>
<dbReference type="GO" id="GO:0006508">
    <property type="term" value="P:proteolysis"/>
    <property type="evidence" value="ECO:0007669"/>
    <property type="project" value="UniProtKB-KW"/>
</dbReference>
<evidence type="ECO:0000256" key="4">
    <source>
        <dbReference type="ARBA" id="ARBA00022722"/>
    </source>
</evidence>
<dbReference type="FunFam" id="3.10.10.10:FF:000007">
    <property type="entry name" value="Retrovirus-related Pol polyprotein from transposon 17.6-like Protein"/>
    <property type="match status" value="1"/>
</dbReference>
<keyword evidence="7" id="KW-0695">RNA-directed DNA polymerase</keyword>
<evidence type="ECO:0000259" key="8">
    <source>
        <dbReference type="PROSITE" id="PS50878"/>
    </source>
</evidence>
<evidence type="ECO:0000313" key="10">
    <source>
        <dbReference type="Proteomes" id="UP000265520"/>
    </source>
</evidence>
<dbReference type="InterPro" id="IPR021109">
    <property type="entry name" value="Peptidase_aspartic_dom_sf"/>
</dbReference>
<dbReference type="PANTHER" id="PTHR24559">
    <property type="entry name" value="TRANSPOSON TY3-I GAG-POL POLYPROTEIN"/>
    <property type="match status" value="1"/>
</dbReference>
<dbReference type="Proteomes" id="UP000265520">
    <property type="component" value="Unassembled WGS sequence"/>
</dbReference>
<evidence type="ECO:0000256" key="1">
    <source>
        <dbReference type="ARBA" id="ARBA00022670"/>
    </source>
</evidence>
<dbReference type="InterPro" id="IPR043128">
    <property type="entry name" value="Rev_trsase/Diguanyl_cyclase"/>
</dbReference>
<dbReference type="InterPro" id="IPR043502">
    <property type="entry name" value="DNA/RNA_pol_sf"/>
</dbReference>
<dbReference type="InterPro" id="IPR000477">
    <property type="entry name" value="RT_dom"/>
</dbReference>
<sequence length="381" mass="43071">MGEYRTMKIGGKLESIDVVVLVDSGASHNFISSHITDALGLQISPMKAKRIKLGDGHQVVSQGLCAGVKLNLGAMEAVVDALVLDLGGLDVILGVSWLCTLGKVMMDWQTLSMQFWHEGKSVVLQGQGTNRGEQCFLNAFLEDRQHEVNKEWWVANSIKEVKGGGMVDSALQKLLQQNAEVFQEQLRLPPVRTQEHQIKLFADHGPVSVRPYRYPHHQKEEIERQVQELLEAGVIRPSMSAFSSPVILVKKKDGSWRMCVDYRALNKVTVPDKYPIPIVDELLDELFGATIFSKIDLKSGYHQIRVKDEDVHKTAFRTHNGHYEYLVMPFGLMNAPATFQSTMNDIFRPFLRKFVLVFFDDILVYSKDMITHKNHLEQVLG</sequence>
<dbReference type="InterPro" id="IPR053134">
    <property type="entry name" value="RNA-dir_DNA_polymerase"/>
</dbReference>
<dbReference type="Gene3D" id="3.30.70.270">
    <property type="match status" value="1"/>
</dbReference>
<gene>
    <name evidence="9" type="ORF">A2U01_0013941</name>
</gene>
<keyword evidence="1" id="KW-0645">Protease</keyword>
<dbReference type="PROSITE" id="PS00141">
    <property type="entry name" value="ASP_PROTEASE"/>
    <property type="match status" value="1"/>
</dbReference>